<feature type="transmembrane region" description="Helical" evidence="2">
    <location>
        <begin position="28"/>
        <end position="50"/>
    </location>
</feature>
<feature type="compositionally biased region" description="Low complexity" evidence="1">
    <location>
        <begin position="196"/>
        <end position="221"/>
    </location>
</feature>
<keyword evidence="2" id="KW-1133">Transmembrane helix</keyword>
<sequence>MCKTEVSRLSNEQGSSVSATFKNKAIRLTAPVLAIAGWLLAIAPGMAATYNNDYRVCAGRVLGEGVTAQAASEACAKALRPRDLASCVVYIKGNTEIAATDALSACNQARRPKELASCVAGISKNTQGAVNPDVLTYCGRSLLPVRFAQCVVGLRSEIDLTPVQALNTCIDGSDRIGGVPPASTLFPTRRSTEFSPTFETNPIPENPENPQNPENNIDLPK</sequence>
<keyword evidence="2" id="KW-0812">Transmembrane</keyword>
<keyword evidence="4" id="KW-1185">Reference proteome</keyword>
<gene>
    <name evidence="3" type="ORF">I8751_21670</name>
</gene>
<evidence type="ECO:0000256" key="1">
    <source>
        <dbReference type="SAM" id="MobiDB-lite"/>
    </source>
</evidence>
<reference evidence="3 4" key="1">
    <citation type="journal article" date="2021" name="Int. J. Syst. Evol. Microbiol.">
        <title>Amazonocrinis nigriterrae gen. nov., sp. nov., Atlanticothrix silvestris gen. nov., sp. nov. and Dendronalium phyllosphericum gen. nov., sp. nov., nostocacean cyanobacteria from Brazilian environments.</title>
        <authorList>
            <person name="Alvarenga D.O."/>
            <person name="Andreote A.P.D."/>
            <person name="Branco L.H.Z."/>
            <person name="Delbaje E."/>
            <person name="Cruz R.B."/>
            <person name="Varani A.M."/>
            <person name="Fiore M.F."/>
        </authorList>
    </citation>
    <scope>NUCLEOTIDE SEQUENCE [LARGE SCALE GENOMIC DNA]</scope>
    <source>
        <strain evidence="3 4">CENA357</strain>
    </source>
</reference>
<keyword evidence="2" id="KW-0472">Membrane</keyword>
<evidence type="ECO:0000313" key="4">
    <source>
        <dbReference type="Proteomes" id="UP000599391"/>
    </source>
</evidence>
<name>A0A8J7HGV8_9CYAN</name>
<protein>
    <submittedName>
        <fullName evidence="3">Uncharacterized protein</fullName>
    </submittedName>
</protein>
<dbReference type="RefSeq" id="WP_214441142.1">
    <property type="nucleotide sequence ID" value="NZ_JAECZB010000084.1"/>
</dbReference>
<comment type="caution">
    <text evidence="3">The sequence shown here is derived from an EMBL/GenBank/DDBJ whole genome shotgun (WGS) entry which is preliminary data.</text>
</comment>
<dbReference type="Proteomes" id="UP000599391">
    <property type="component" value="Unassembled WGS sequence"/>
</dbReference>
<organism evidence="3 4">
    <name type="scientific">Atlanticothrix silvestris CENA357</name>
    <dbReference type="NCBI Taxonomy" id="1725252"/>
    <lineage>
        <taxon>Bacteria</taxon>
        <taxon>Bacillati</taxon>
        <taxon>Cyanobacteriota</taxon>
        <taxon>Cyanophyceae</taxon>
        <taxon>Nostocales</taxon>
        <taxon>Nodulariaceae</taxon>
        <taxon>Atlanticothrix</taxon>
        <taxon>Atlanticothrix silvestris</taxon>
    </lineage>
</organism>
<dbReference type="AlphaFoldDB" id="A0A8J7HGV8"/>
<evidence type="ECO:0000313" key="3">
    <source>
        <dbReference type="EMBL" id="MBH8554909.1"/>
    </source>
</evidence>
<feature type="region of interest" description="Disordered" evidence="1">
    <location>
        <begin position="180"/>
        <end position="221"/>
    </location>
</feature>
<evidence type="ECO:0000256" key="2">
    <source>
        <dbReference type="SAM" id="Phobius"/>
    </source>
</evidence>
<accession>A0A8J7HGV8</accession>
<dbReference type="EMBL" id="JAECZB010000084">
    <property type="protein sequence ID" value="MBH8554909.1"/>
    <property type="molecule type" value="Genomic_DNA"/>
</dbReference>
<proteinExistence type="predicted"/>